<dbReference type="EC" id="3.5.2.6" evidence="1"/>
<reference evidence="1 2" key="1">
    <citation type="submission" date="2018-06" db="EMBL/GenBank/DDBJ databases">
        <authorList>
            <consortium name="Pathogen Informatics"/>
            <person name="Doyle S."/>
        </authorList>
    </citation>
    <scope>NUCLEOTIDE SEQUENCE [LARGE SCALE GENOMIC DNA]</scope>
    <source>
        <strain evidence="1 2">NCTC10529</strain>
    </source>
</reference>
<dbReference type="InterPro" id="IPR011990">
    <property type="entry name" value="TPR-like_helical_dom_sf"/>
</dbReference>
<dbReference type="Gene3D" id="1.25.40.10">
    <property type="entry name" value="Tetratricopeptide repeat domain"/>
    <property type="match status" value="1"/>
</dbReference>
<accession>A0AAX2J362</accession>
<dbReference type="RefSeq" id="WP_003785688.1">
    <property type="nucleotide sequence ID" value="NZ_CP050135.1"/>
</dbReference>
<evidence type="ECO:0000313" key="2">
    <source>
        <dbReference type="Proteomes" id="UP000248598"/>
    </source>
</evidence>
<dbReference type="PANTHER" id="PTHR45011:SF1">
    <property type="entry name" value="DAP3-BINDING CELL DEATH ENHANCER 1"/>
    <property type="match status" value="1"/>
</dbReference>
<keyword evidence="1" id="KW-0378">Hydrolase</keyword>
<sequence length="184" mass="20230">MTTPEQDAGMIAYQNQDYATALAEWTKLAEQDHPQACHNIAILYENGEGVEQSAEMAQQWCEKSAKLGNAPAQTHLGYLLMHAQQSEQAVQWWLQAAQAGDADAQYFLGQAYHNGDGVAQDDDEAADWFEAAALQNHAGAQFNLGVLYANGQRFAHARHWWQKAADLGDANAQAALRQLNEMGV</sequence>
<dbReference type="SUPFAM" id="SSF81901">
    <property type="entry name" value="HCP-like"/>
    <property type="match status" value="1"/>
</dbReference>
<dbReference type="AlphaFoldDB" id="A0AAX2J362"/>
<organism evidence="1 2">
    <name type="scientific">Kingella kingae</name>
    <dbReference type="NCBI Taxonomy" id="504"/>
    <lineage>
        <taxon>Bacteria</taxon>
        <taxon>Pseudomonadati</taxon>
        <taxon>Pseudomonadota</taxon>
        <taxon>Betaproteobacteria</taxon>
        <taxon>Neisseriales</taxon>
        <taxon>Neisseriaceae</taxon>
        <taxon>Kingella</taxon>
    </lineage>
</organism>
<evidence type="ECO:0000313" key="1">
    <source>
        <dbReference type="EMBL" id="SQH24876.1"/>
    </source>
</evidence>
<dbReference type="EMBL" id="LS483426">
    <property type="protein sequence ID" value="SQH24876.1"/>
    <property type="molecule type" value="Genomic_DNA"/>
</dbReference>
<dbReference type="Pfam" id="PF08238">
    <property type="entry name" value="Sel1"/>
    <property type="match status" value="4"/>
</dbReference>
<dbReference type="GO" id="GO:0008800">
    <property type="term" value="F:beta-lactamase activity"/>
    <property type="evidence" value="ECO:0007669"/>
    <property type="project" value="UniProtKB-EC"/>
</dbReference>
<dbReference type="GeneID" id="93262370"/>
<protein>
    <submittedName>
        <fullName evidence="1">Beta-lactamase hcpC</fullName>
        <ecNumber evidence="1">3.5.2.6</ecNumber>
    </submittedName>
</protein>
<dbReference type="SMART" id="SM00671">
    <property type="entry name" value="SEL1"/>
    <property type="match status" value="4"/>
</dbReference>
<dbReference type="InterPro" id="IPR006597">
    <property type="entry name" value="Sel1-like"/>
</dbReference>
<dbReference type="InterPro" id="IPR052748">
    <property type="entry name" value="ISR_Activator"/>
</dbReference>
<name>A0AAX2J362_KINKI</name>
<gene>
    <name evidence="1" type="primary">hcpC_2</name>
    <name evidence="1" type="ORF">NCTC10529_01071</name>
</gene>
<dbReference type="Proteomes" id="UP000248598">
    <property type="component" value="Chromosome 1"/>
</dbReference>
<proteinExistence type="predicted"/>
<dbReference type="PANTHER" id="PTHR45011">
    <property type="entry name" value="DAP3-BINDING CELL DEATH ENHANCER 1"/>
    <property type="match status" value="1"/>
</dbReference>